<organism evidence="1 2">
    <name type="scientific">Bacillus xiamenensis</name>
    <dbReference type="NCBI Taxonomy" id="1178537"/>
    <lineage>
        <taxon>Bacteria</taxon>
        <taxon>Bacillati</taxon>
        <taxon>Bacillota</taxon>
        <taxon>Bacilli</taxon>
        <taxon>Bacillales</taxon>
        <taxon>Bacillaceae</taxon>
        <taxon>Bacillus</taxon>
    </lineage>
</organism>
<dbReference type="EMBL" id="JAMDMH010000010">
    <property type="protein sequence ID" value="MCY9575337.1"/>
    <property type="molecule type" value="Genomic_DNA"/>
</dbReference>
<dbReference type="InterPro" id="IPR007253">
    <property type="entry name" value="Cell_wall-bd_2"/>
</dbReference>
<gene>
    <name evidence="1" type="ORF">M5W27_05675</name>
</gene>
<comment type="caution">
    <text evidence="1">The sequence shown here is derived from an EMBL/GenBank/DDBJ whole genome shotgun (WGS) entry which is preliminary data.</text>
</comment>
<dbReference type="RefSeq" id="WP_242059750.1">
    <property type="nucleotide sequence ID" value="NZ_CP017786.1"/>
</dbReference>
<evidence type="ECO:0000313" key="1">
    <source>
        <dbReference type="EMBL" id="MCY9575337.1"/>
    </source>
</evidence>
<protein>
    <submittedName>
        <fullName evidence="1">Cell wall-binding repeat-containing protein</fullName>
    </submittedName>
</protein>
<proteinExistence type="predicted"/>
<reference evidence="1 2" key="1">
    <citation type="submission" date="2022-05" db="EMBL/GenBank/DDBJ databases">
        <title>Genome Sequencing of Bee-Associated Microbes.</title>
        <authorList>
            <person name="Dunlap C."/>
        </authorList>
    </citation>
    <scope>NUCLEOTIDE SEQUENCE [LARGE SCALE GENOMIC DNA]</scope>
    <source>
        <strain evidence="1 2">CBP-1093</strain>
    </source>
</reference>
<dbReference type="Pfam" id="PF04122">
    <property type="entry name" value="CW_binding_2"/>
    <property type="match status" value="1"/>
</dbReference>
<dbReference type="Proteomes" id="UP001527057">
    <property type="component" value="Unassembled WGS sequence"/>
</dbReference>
<sequence>MAISLCLYAPSAFAQHTVSRIEGSNRYEVAVNAAKRGWSTASTVVLVGGDAYADALSAVPYAFQQAERPPFEPMSSHS</sequence>
<accession>A0ABT4EZX5</accession>
<evidence type="ECO:0000313" key="2">
    <source>
        <dbReference type="Proteomes" id="UP001527057"/>
    </source>
</evidence>
<keyword evidence="2" id="KW-1185">Reference proteome</keyword>
<name>A0ABT4EZX5_9BACI</name>